<protein>
    <submittedName>
        <fullName evidence="1">Uncharacterized protein</fullName>
    </submittedName>
</protein>
<dbReference type="AlphaFoldDB" id="A0A8H6EM56"/>
<reference evidence="1 2" key="1">
    <citation type="journal article" date="2020" name="Phytopathology">
        <title>A high-quality genome resource of Botrytis fragariae, a new and rapidly spreading fungal pathogen causing strawberry gray mold in the U.S.A.</title>
        <authorList>
            <person name="Wu Y."/>
            <person name="Saski C.A."/>
            <person name="Schnabel G."/>
            <person name="Xiao S."/>
            <person name="Hu M."/>
        </authorList>
    </citation>
    <scope>NUCLEOTIDE SEQUENCE [LARGE SCALE GENOMIC DNA]</scope>
    <source>
        <strain evidence="1 2">BVB16</strain>
    </source>
</reference>
<evidence type="ECO:0000313" key="2">
    <source>
        <dbReference type="Proteomes" id="UP000531561"/>
    </source>
</evidence>
<sequence>MTNEDPEVTELSAAPTAQLTIRYSPVDLVKPSTEKLRSSNEKMSLPDEIVLSILEMAVQLEPRMIRLGCHHDKFLKTIILSDSPAQFHITWKLRELLFTSKTLISKSLLPSEEVILTYKPYFRLPESCFSAEIDSLHISTQLYTMLRTEVPWRHNFRHMFEHVKRLALDHTSTNQSIFLSRLRLDFPRLEQYSVRFDTSDTSQNLTDHAIDRWVETYKKLGRELNYTMEVQLDVMMSTQGVTLYYEHKKFPFGHVSAGRLSYLRSGSRMSREWIPPVVLKTRRLSCQSGLGIGVRNSCFHVKGWGRMDRMDGR</sequence>
<dbReference type="RefSeq" id="XP_037196284.1">
    <property type="nucleotide sequence ID" value="XM_037332130.1"/>
</dbReference>
<keyword evidence="2" id="KW-1185">Reference proteome</keyword>
<dbReference type="OrthoDB" id="3491325at2759"/>
<dbReference type="EMBL" id="JABFCT010000003">
    <property type="protein sequence ID" value="KAF5877338.1"/>
    <property type="molecule type" value="Genomic_DNA"/>
</dbReference>
<dbReference type="Proteomes" id="UP000531561">
    <property type="component" value="Unassembled WGS sequence"/>
</dbReference>
<gene>
    <name evidence="1" type="ORF">Bfra_001705</name>
</gene>
<accession>A0A8H6EM56</accession>
<evidence type="ECO:0000313" key="1">
    <source>
        <dbReference type="EMBL" id="KAF5877338.1"/>
    </source>
</evidence>
<comment type="caution">
    <text evidence="1">The sequence shown here is derived from an EMBL/GenBank/DDBJ whole genome shotgun (WGS) entry which is preliminary data.</text>
</comment>
<proteinExistence type="predicted"/>
<name>A0A8H6EM56_9HELO</name>
<dbReference type="GeneID" id="59255822"/>
<organism evidence="1 2">
    <name type="scientific">Botrytis fragariae</name>
    <dbReference type="NCBI Taxonomy" id="1964551"/>
    <lineage>
        <taxon>Eukaryota</taxon>
        <taxon>Fungi</taxon>
        <taxon>Dikarya</taxon>
        <taxon>Ascomycota</taxon>
        <taxon>Pezizomycotina</taxon>
        <taxon>Leotiomycetes</taxon>
        <taxon>Helotiales</taxon>
        <taxon>Sclerotiniaceae</taxon>
        <taxon>Botrytis</taxon>
    </lineage>
</organism>